<evidence type="ECO:0000256" key="1">
    <source>
        <dbReference type="SAM" id="Phobius"/>
    </source>
</evidence>
<feature type="transmembrane region" description="Helical" evidence="1">
    <location>
        <begin position="41"/>
        <end position="65"/>
    </location>
</feature>
<organism evidence="2">
    <name type="scientific">bioreactor metagenome</name>
    <dbReference type="NCBI Taxonomy" id="1076179"/>
    <lineage>
        <taxon>unclassified sequences</taxon>
        <taxon>metagenomes</taxon>
        <taxon>ecological metagenomes</taxon>
    </lineage>
</organism>
<dbReference type="AlphaFoldDB" id="A0A644UIB5"/>
<keyword evidence="1" id="KW-0812">Transmembrane</keyword>
<comment type="caution">
    <text evidence="2">The sequence shown here is derived from an EMBL/GenBank/DDBJ whole genome shotgun (WGS) entry which is preliminary data.</text>
</comment>
<protein>
    <submittedName>
        <fullName evidence="2">Uncharacterized protein</fullName>
    </submittedName>
</protein>
<keyword evidence="1" id="KW-1133">Transmembrane helix</keyword>
<evidence type="ECO:0000313" key="2">
    <source>
        <dbReference type="EMBL" id="MPL78715.1"/>
    </source>
</evidence>
<reference evidence="2" key="1">
    <citation type="submission" date="2019-08" db="EMBL/GenBank/DDBJ databases">
        <authorList>
            <person name="Kucharzyk K."/>
            <person name="Murdoch R.W."/>
            <person name="Higgins S."/>
            <person name="Loffler F."/>
        </authorList>
    </citation>
    <scope>NUCLEOTIDE SEQUENCE</scope>
</reference>
<sequence length="142" mass="16169">MLFQGIPEEIGIVTLAYAIAGIPFRWKELIPMGTLLALTAYFLRLCNLPFGTHTIVLVVLVFLFLTLRSKKDVSVSLFASLVSYMFLIVFEFISINLFIVVLNIPVEAMFDDSIGRILFTEPQVILLFITAFLIRRKRVVHD</sequence>
<proteinExistence type="predicted"/>
<keyword evidence="1" id="KW-0472">Membrane</keyword>
<dbReference type="EMBL" id="VSSQ01000119">
    <property type="protein sequence ID" value="MPL78715.1"/>
    <property type="molecule type" value="Genomic_DNA"/>
</dbReference>
<feature type="transmembrane region" description="Helical" evidence="1">
    <location>
        <begin position="77"/>
        <end position="102"/>
    </location>
</feature>
<name>A0A644UIB5_9ZZZZ</name>
<feature type="transmembrane region" description="Helical" evidence="1">
    <location>
        <begin position="114"/>
        <end position="134"/>
    </location>
</feature>
<accession>A0A644UIB5</accession>
<gene>
    <name evidence="2" type="ORF">SDC9_24585</name>
</gene>